<dbReference type="Proteomes" id="UP001200145">
    <property type="component" value="Unassembled WGS sequence"/>
</dbReference>
<evidence type="ECO:0000313" key="2">
    <source>
        <dbReference type="Proteomes" id="UP001200145"/>
    </source>
</evidence>
<evidence type="ECO:0008006" key="3">
    <source>
        <dbReference type="Google" id="ProtNLM"/>
    </source>
</evidence>
<keyword evidence="2" id="KW-1185">Reference proteome</keyword>
<accession>A0ABS9BQC9</accession>
<sequence length="165" mass="19688">MSILKIKAYTKYIDSLSYNYEGHIFVIKSITEGEIKQEIVSTSNIGHNNQIDTIRKTKYGGFGKYTTKNLKGDTVYKILYHDNIDKNFYESYYYKDNELIYSKIDYQEDGIGQTFYYREEYYKDNEILFVSESPNSIDTLFRQRVTFDLRKKGGDYFEKFKADRK</sequence>
<dbReference type="EMBL" id="JAKEVY010000009">
    <property type="protein sequence ID" value="MCF1717024.1"/>
    <property type="molecule type" value="Genomic_DNA"/>
</dbReference>
<comment type="caution">
    <text evidence="1">The sequence shown here is derived from an EMBL/GenBank/DDBJ whole genome shotgun (WGS) entry which is preliminary data.</text>
</comment>
<proteinExistence type="predicted"/>
<name>A0ABS9BQC9_9BACT</name>
<reference evidence="1 2" key="1">
    <citation type="submission" date="2022-01" db="EMBL/GenBank/DDBJ databases">
        <title>Flavihumibacter sp. nov., isolated from sediment of a river.</title>
        <authorList>
            <person name="Liu H."/>
        </authorList>
    </citation>
    <scope>NUCLEOTIDE SEQUENCE [LARGE SCALE GENOMIC DNA]</scope>
    <source>
        <strain evidence="1 2">RY-1</strain>
    </source>
</reference>
<dbReference type="RefSeq" id="WP_234868690.1">
    <property type="nucleotide sequence ID" value="NZ_JAKEVY010000009.1"/>
</dbReference>
<gene>
    <name evidence="1" type="ORF">L0U88_20445</name>
</gene>
<organism evidence="1 2">
    <name type="scientific">Flavihumibacter fluminis</name>
    <dbReference type="NCBI Taxonomy" id="2909236"/>
    <lineage>
        <taxon>Bacteria</taxon>
        <taxon>Pseudomonadati</taxon>
        <taxon>Bacteroidota</taxon>
        <taxon>Chitinophagia</taxon>
        <taxon>Chitinophagales</taxon>
        <taxon>Chitinophagaceae</taxon>
        <taxon>Flavihumibacter</taxon>
    </lineage>
</organism>
<evidence type="ECO:0000313" key="1">
    <source>
        <dbReference type="EMBL" id="MCF1717024.1"/>
    </source>
</evidence>
<protein>
    <recommendedName>
        <fullName evidence="3">YD repeat-containing protein</fullName>
    </recommendedName>
</protein>